<dbReference type="SMART" id="SM00878">
    <property type="entry name" value="Biotin_carb_C"/>
    <property type="match status" value="1"/>
</dbReference>
<name>A0ABD1F8M5_HYPHA</name>
<dbReference type="SUPFAM" id="SSF51230">
    <property type="entry name" value="Single hybrid motif"/>
    <property type="match status" value="1"/>
</dbReference>
<keyword evidence="5 11" id="KW-0067">ATP-binding</keyword>
<evidence type="ECO:0000256" key="6">
    <source>
        <dbReference type="ARBA" id="ARBA00022946"/>
    </source>
</evidence>
<dbReference type="SUPFAM" id="SSF51246">
    <property type="entry name" value="Rudiment single hybrid motif"/>
    <property type="match status" value="1"/>
</dbReference>
<feature type="domain" description="Lipoyl-binding" evidence="12">
    <location>
        <begin position="638"/>
        <end position="715"/>
    </location>
</feature>
<evidence type="ECO:0008006" key="17">
    <source>
        <dbReference type="Google" id="ProtNLM"/>
    </source>
</evidence>
<evidence type="ECO:0000256" key="9">
    <source>
        <dbReference type="ARBA" id="ARBA00023267"/>
    </source>
</evidence>
<dbReference type="FunFam" id="2.40.50.100:FF:000003">
    <property type="entry name" value="Acetyl-CoA carboxylase biotin carboxyl carrier protein"/>
    <property type="match status" value="1"/>
</dbReference>
<dbReference type="PANTHER" id="PTHR18866:SF33">
    <property type="entry name" value="METHYLCROTONOYL-COA CARBOXYLASE SUBUNIT ALPHA, MITOCHONDRIAL-RELATED"/>
    <property type="match status" value="1"/>
</dbReference>
<dbReference type="InterPro" id="IPR050856">
    <property type="entry name" value="Biotin_carboxylase_complex"/>
</dbReference>
<dbReference type="InterPro" id="IPR041265">
    <property type="entry name" value="PCC_BT"/>
</dbReference>
<evidence type="ECO:0000313" key="16">
    <source>
        <dbReference type="Proteomes" id="UP001566132"/>
    </source>
</evidence>
<proteinExistence type="predicted"/>
<evidence type="ECO:0000256" key="11">
    <source>
        <dbReference type="PROSITE-ProRule" id="PRU00409"/>
    </source>
</evidence>
<dbReference type="PROSITE" id="PS50975">
    <property type="entry name" value="ATP_GRASP"/>
    <property type="match status" value="1"/>
</dbReference>
<evidence type="ECO:0000256" key="2">
    <source>
        <dbReference type="ARBA" id="ARBA00004305"/>
    </source>
</evidence>
<dbReference type="GO" id="GO:0005524">
    <property type="term" value="F:ATP binding"/>
    <property type="evidence" value="ECO:0007669"/>
    <property type="project" value="UniProtKB-UniRule"/>
</dbReference>
<dbReference type="PROSITE" id="PS00866">
    <property type="entry name" value="CPSASE_1"/>
    <property type="match status" value="1"/>
</dbReference>
<reference evidence="15 16" key="1">
    <citation type="submission" date="2024-05" db="EMBL/GenBank/DDBJ databases">
        <title>Genetic variation in Jamaican populations of the coffee berry borer (Hypothenemus hampei).</title>
        <authorList>
            <person name="Errbii M."/>
            <person name="Myrie A."/>
        </authorList>
    </citation>
    <scope>NUCLEOTIDE SEQUENCE [LARGE SCALE GENOMIC DNA]</scope>
    <source>
        <strain evidence="15">JA-Hopewell-2020-01-JO</strain>
        <tissue evidence="15">Whole body</tissue>
    </source>
</reference>
<keyword evidence="6" id="KW-0809">Transit peptide</keyword>
<evidence type="ECO:0000256" key="10">
    <source>
        <dbReference type="ARBA" id="ARBA00056148"/>
    </source>
</evidence>
<dbReference type="InterPro" id="IPR005482">
    <property type="entry name" value="Biotin_COase_C"/>
</dbReference>
<dbReference type="GO" id="GO:0006629">
    <property type="term" value="P:lipid metabolic process"/>
    <property type="evidence" value="ECO:0007669"/>
    <property type="project" value="UniProtKB-KW"/>
</dbReference>
<dbReference type="PROSITE" id="PS00867">
    <property type="entry name" value="CPSASE_2"/>
    <property type="match status" value="1"/>
</dbReference>
<dbReference type="Pfam" id="PF00289">
    <property type="entry name" value="Biotin_carb_N"/>
    <property type="match status" value="1"/>
</dbReference>
<dbReference type="SUPFAM" id="SSF56059">
    <property type="entry name" value="Glutathione synthetase ATP-binding domain-like"/>
    <property type="match status" value="1"/>
</dbReference>
<dbReference type="GO" id="GO:0016874">
    <property type="term" value="F:ligase activity"/>
    <property type="evidence" value="ECO:0007669"/>
    <property type="project" value="UniProtKB-KW"/>
</dbReference>
<dbReference type="FunFam" id="3.30.1490.20:FF:000003">
    <property type="entry name" value="acetyl-CoA carboxylase isoform X1"/>
    <property type="match status" value="1"/>
</dbReference>
<evidence type="ECO:0000259" key="12">
    <source>
        <dbReference type="PROSITE" id="PS50968"/>
    </source>
</evidence>
<dbReference type="InterPro" id="IPR016185">
    <property type="entry name" value="PreATP-grasp_dom_sf"/>
</dbReference>
<dbReference type="InterPro" id="IPR005479">
    <property type="entry name" value="CPAse_ATP-bd"/>
</dbReference>
<evidence type="ECO:0000256" key="3">
    <source>
        <dbReference type="ARBA" id="ARBA00022598"/>
    </source>
</evidence>
<protein>
    <recommendedName>
        <fullName evidence="17">Propionyl-CoA carboxylase</fullName>
    </recommendedName>
</protein>
<dbReference type="Gene3D" id="3.30.470.20">
    <property type="entry name" value="ATP-grasp fold, B domain"/>
    <property type="match status" value="1"/>
</dbReference>
<keyword evidence="8" id="KW-0496">Mitochondrion</keyword>
<evidence type="ECO:0000313" key="15">
    <source>
        <dbReference type="EMBL" id="KAL1513319.1"/>
    </source>
</evidence>
<keyword evidence="3" id="KW-0436">Ligase</keyword>
<dbReference type="InterPro" id="IPR011761">
    <property type="entry name" value="ATP-grasp"/>
</dbReference>
<dbReference type="InterPro" id="IPR011764">
    <property type="entry name" value="Biotin_carboxylation_dom"/>
</dbReference>
<dbReference type="Proteomes" id="UP001566132">
    <property type="component" value="Unassembled WGS sequence"/>
</dbReference>
<feature type="domain" description="Biotin carboxylation" evidence="14">
    <location>
        <begin position="48"/>
        <end position="493"/>
    </location>
</feature>
<evidence type="ECO:0000256" key="7">
    <source>
        <dbReference type="ARBA" id="ARBA00023098"/>
    </source>
</evidence>
<dbReference type="InterPro" id="IPR011054">
    <property type="entry name" value="Rudment_hybrid_motif"/>
</dbReference>
<dbReference type="Pfam" id="PF02785">
    <property type="entry name" value="Biotin_carb_C"/>
    <property type="match status" value="1"/>
</dbReference>
<evidence type="ECO:0000259" key="13">
    <source>
        <dbReference type="PROSITE" id="PS50975"/>
    </source>
</evidence>
<dbReference type="Pfam" id="PF02786">
    <property type="entry name" value="CPSase_L_D2"/>
    <property type="match status" value="1"/>
</dbReference>
<keyword evidence="4 11" id="KW-0547">Nucleotide-binding</keyword>
<keyword evidence="16" id="KW-1185">Reference proteome</keyword>
<dbReference type="InterPro" id="IPR011053">
    <property type="entry name" value="Single_hybrid_motif"/>
</dbReference>
<evidence type="ECO:0000256" key="1">
    <source>
        <dbReference type="ARBA" id="ARBA00001953"/>
    </source>
</evidence>
<dbReference type="NCBIfam" id="NF006367">
    <property type="entry name" value="PRK08591.1"/>
    <property type="match status" value="1"/>
</dbReference>
<dbReference type="Gene3D" id="3.30.700.30">
    <property type="match status" value="1"/>
</dbReference>
<evidence type="ECO:0000256" key="4">
    <source>
        <dbReference type="ARBA" id="ARBA00022741"/>
    </source>
</evidence>
<comment type="caution">
    <text evidence="15">The sequence shown here is derived from an EMBL/GenBank/DDBJ whole genome shotgun (WGS) entry which is preliminary data.</text>
</comment>
<dbReference type="GO" id="GO:0005759">
    <property type="term" value="C:mitochondrial matrix"/>
    <property type="evidence" value="ECO:0007669"/>
    <property type="project" value="UniProtKB-SubCell"/>
</dbReference>
<evidence type="ECO:0000256" key="5">
    <source>
        <dbReference type="ARBA" id="ARBA00022840"/>
    </source>
</evidence>
<dbReference type="Pfam" id="PF18140">
    <property type="entry name" value="PCC_BT"/>
    <property type="match status" value="1"/>
</dbReference>
<dbReference type="InterPro" id="IPR000089">
    <property type="entry name" value="Biotin_lipoyl"/>
</dbReference>
<keyword evidence="9" id="KW-0092">Biotin</keyword>
<dbReference type="AlphaFoldDB" id="A0ABD1F8M5"/>
<dbReference type="PROSITE" id="PS50979">
    <property type="entry name" value="BC"/>
    <property type="match status" value="1"/>
</dbReference>
<dbReference type="InterPro" id="IPR005481">
    <property type="entry name" value="BC-like_N"/>
</dbReference>
<dbReference type="FunFam" id="3.40.50.20:FF:000010">
    <property type="entry name" value="Propionyl-CoA carboxylase subunit alpha"/>
    <property type="match status" value="1"/>
</dbReference>
<dbReference type="PROSITE" id="PS50968">
    <property type="entry name" value="BIOTINYL_LIPOYL"/>
    <property type="match status" value="1"/>
</dbReference>
<dbReference type="Pfam" id="PF00364">
    <property type="entry name" value="Biotin_lipoyl"/>
    <property type="match status" value="1"/>
</dbReference>
<comment type="function">
    <text evidence="10">This is one of the 2 subunits of the biotin-dependent propionyl-CoA carboxylase (PCC), a mitochondrial enzyme involved in the catabolism of odd chain fatty acids, branched-chain amino acids isoleucine, threonine, methionine, and valine and other metabolites. Propionyl-CoA carboxylase catalyzes the carboxylation of propionyl-CoA/propanoyl-CoA to D-methylmalonyl-CoA/(S)-methylmalonyl-CoA. Within the holoenzyme, the alpha subunit catalyzes the ATP-dependent carboxylation of the biotin carried by the biotin carboxyl carrier (BCC) domain, while the beta subunit then transfers the carboxyl group from carboxylated biotin to propionyl-CoA. Propionyl-CoA carboxylase also significantly acts on butyryl-CoA/butanoyl-CoA, which is converted to ethylmalonyl-CoA/(2S)-ethylmalonyl-CoA. Other alternative minor substrates include (2E)-butenoyl-CoA/crotonoyl-CoA.</text>
</comment>
<evidence type="ECO:0000256" key="8">
    <source>
        <dbReference type="ARBA" id="ARBA00023128"/>
    </source>
</evidence>
<gene>
    <name evidence="15" type="ORF">ABEB36_002741</name>
</gene>
<dbReference type="Gene3D" id="2.40.50.100">
    <property type="match status" value="1"/>
</dbReference>
<dbReference type="EMBL" id="JBDJPC010000002">
    <property type="protein sequence ID" value="KAL1513319.1"/>
    <property type="molecule type" value="Genomic_DNA"/>
</dbReference>
<accession>A0ABD1F8M5</accession>
<evidence type="ECO:0000259" key="14">
    <source>
        <dbReference type="PROSITE" id="PS50979"/>
    </source>
</evidence>
<dbReference type="SUPFAM" id="SSF52440">
    <property type="entry name" value="PreATP-grasp domain"/>
    <property type="match status" value="1"/>
</dbReference>
<sequence>MALKVRFVNFKMRCSFIRHETNINVDFPNKSYKRGFSTKYSIDQSESTFKKVLIANRGEIACRIIQTAKRMGIKTVAVYSVDDSQAKHVKLADEKIFIGLSSAMDSYLNIEKILNAVRETGADALHPGYGFLSENFDLVKQLESEGVTFIGPSAEAIFRMGDKLESKRTALAAGVNVIPGFDGIVTEVDHCLDIARNLGYPVMIKASAGGGGKGMRIARNDQDVREGFLLSTQEAASSFGDTRMLVEKFIENPRHIEIQVLGDKHGNIIHLNERECSIQRRNQKVIEEAPSFFLDKETRAAMGEQSVALCKQLQYSSAGTVEFLVDQEKHFYFLEMNTRLQVEHAVTECITGVDLVHQMFRVAKGYELNISQEDVQINGWAIETRIYAEDPYNKNFGLPSCGRIYKYQEPLGVRCDSGVEEGSKVSVYYDSLICKLVCHDNNRENVIEKSIKALDTYIIRGIEHNIPLLRDVLSRKSFREGCITTNYLPLAYPEGFKGLTLEERDRHKLVAVAAVLFAANELKSRDFINIPESGIRGKAPREKWHLFIRFDEEKLDVEVALEDNGQFRIELVENVFSIEKNEIKLSEAIMELTVNGERNIFQLLSRNSNGEFMIIYKANKYILNVLPKKVSNYLKLMPKKMQHQQQNEICAPMSGVVKSVFCSVGESVQEGQELLILESMKMQNFIIAQSSGKVQSVEVSVGNSVKYRDLLIKFE</sequence>
<dbReference type="PANTHER" id="PTHR18866">
    <property type="entry name" value="CARBOXYLASE:PYRUVATE/ACETYL-COA/PROPIONYL-COA CARBOXYLASE"/>
    <property type="match status" value="1"/>
</dbReference>
<comment type="cofactor">
    <cofactor evidence="1">
        <name>biotin</name>
        <dbReference type="ChEBI" id="CHEBI:57586"/>
    </cofactor>
</comment>
<feature type="domain" description="ATP-grasp" evidence="13">
    <location>
        <begin position="167"/>
        <end position="364"/>
    </location>
</feature>
<dbReference type="FunFam" id="3.30.470.20:FF:000028">
    <property type="entry name" value="Methylcrotonoyl-CoA carboxylase subunit alpha, mitochondrial"/>
    <property type="match status" value="1"/>
</dbReference>
<keyword evidence="7" id="KW-0443">Lipid metabolism</keyword>
<organism evidence="15 16">
    <name type="scientific">Hypothenemus hampei</name>
    <name type="common">Coffee berry borer</name>
    <dbReference type="NCBI Taxonomy" id="57062"/>
    <lineage>
        <taxon>Eukaryota</taxon>
        <taxon>Metazoa</taxon>
        <taxon>Ecdysozoa</taxon>
        <taxon>Arthropoda</taxon>
        <taxon>Hexapoda</taxon>
        <taxon>Insecta</taxon>
        <taxon>Pterygota</taxon>
        <taxon>Neoptera</taxon>
        <taxon>Endopterygota</taxon>
        <taxon>Coleoptera</taxon>
        <taxon>Polyphaga</taxon>
        <taxon>Cucujiformia</taxon>
        <taxon>Curculionidae</taxon>
        <taxon>Scolytinae</taxon>
        <taxon>Hypothenemus</taxon>
    </lineage>
</organism>
<comment type="subcellular location">
    <subcellularLocation>
        <location evidence="2">Mitochondrion matrix</location>
    </subcellularLocation>
</comment>
<dbReference type="CDD" id="cd06850">
    <property type="entry name" value="biotinyl_domain"/>
    <property type="match status" value="1"/>
</dbReference>